<accession>A0A7V8FRG2</accession>
<evidence type="ECO:0000256" key="3">
    <source>
        <dbReference type="ARBA" id="ARBA00022723"/>
    </source>
</evidence>
<keyword evidence="7 8" id="KW-0501">Molybdenum cofactor biosynthesis</keyword>
<keyword evidence="4 8" id="KW-0547">Nucleotide-binding</keyword>
<feature type="binding site" evidence="8">
    <location>
        <position position="126"/>
    </location>
    <ligand>
        <name>Mg(2+)</name>
        <dbReference type="ChEBI" id="CHEBI:18420"/>
    </ligand>
</feature>
<dbReference type="InterPro" id="IPR013482">
    <property type="entry name" value="Molybde_CF_guanTrfase"/>
</dbReference>
<dbReference type="EMBL" id="WNDQ01000005">
    <property type="protein sequence ID" value="KAF1023313.1"/>
    <property type="molecule type" value="Genomic_DNA"/>
</dbReference>
<dbReference type="NCBIfam" id="TIGR02665">
    <property type="entry name" value="molyb_mobA"/>
    <property type="match status" value="1"/>
</dbReference>
<feature type="binding site" evidence="8">
    <location>
        <position position="40"/>
    </location>
    <ligand>
        <name>GTP</name>
        <dbReference type="ChEBI" id="CHEBI:37565"/>
    </ligand>
</feature>
<evidence type="ECO:0000256" key="2">
    <source>
        <dbReference type="ARBA" id="ARBA00022679"/>
    </source>
</evidence>
<gene>
    <name evidence="10" type="primary">mobA_1</name>
    <name evidence="8" type="synonym">mobA</name>
    <name evidence="10" type="ORF">GAK30_00516</name>
</gene>
<evidence type="ECO:0000256" key="7">
    <source>
        <dbReference type="ARBA" id="ARBA00023150"/>
    </source>
</evidence>
<comment type="function">
    <text evidence="8">Transfers a GMP moiety from GTP to Mo-molybdopterin (Mo-MPT) cofactor (Moco or molybdenum cofactor) to form Mo-molybdopterin guanine dinucleotide (Mo-MGD) cofactor.</text>
</comment>
<feature type="domain" description="MobA-like NTP transferase" evidence="9">
    <location>
        <begin position="24"/>
        <end position="190"/>
    </location>
</feature>
<dbReference type="InterPro" id="IPR029044">
    <property type="entry name" value="Nucleotide-diphossugar_trans"/>
</dbReference>
<comment type="domain">
    <text evidence="8">The N-terminal domain determines nucleotide recognition and specific binding, while the C-terminal domain determines the specific binding to the target protein.</text>
</comment>
<evidence type="ECO:0000313" key="10">
    <source>
        <dbReference type="EMBL" id="KAF1023313.1"/>
    </source>
</evidence>
<dbReference type="EC" id="2.7.7.77" evidence="8"/>
<evidence type="ECO:0000256" key="1">
    <source>
        <dbReference type="ARBA" id="ARBA00022490"/>
    </source>
</evidence>
<comment type="cofactor">
    <cofactor evidence="8">
        <name>Mg(2+)</name>
        <dbReference type="ChEBI" id="CHEBI:18420"/>
    </cofactor>
</comment>
<dbReference type="Proteomes" id="UP000461670">
    <property type="component" value="Unassembled WGS sequence"/>
</dbReference>
<evidence type="ECO:0000256" key="4">
    <source>
        <dbReference type="ARBA" id="ARBA00022741"/>
    </source>
</evidence>
<dbReference type="GO" id="GO:0046872">
    <property type="term" value="F:metal ion binding"/>
    <property type="evidence" value="ECO:0007669"/>
    <property type="project" value="UniProtKB-KW"/>
</dbReference>
<keyword evidence="1 8" id="KW-0963">Cytoplasm</keyword>
<dbReference type="GO" id="GO:0005525">
    <property type="term" value="F:GTP binding"/>
    <property type="evidence" value="ECO:0007669"/>
    <property type="project" value="UniProtKB-UniRule"/>
</dbReference>
<comment type="subunit">
    <text evidence="8">Monomer.</text>
</comment>
<dbReference type="SUPFAM" id="SSF53448">
    <property type="entry name" value="Nucleotide-diphospho-sugar transferases"/>
    <property type="match status" value="1"/>
</dbReference>
<comment type="similarity">
    <text evidence="8">Belongs to the MobA family.</text>
</comment>
<feature type="binding site" evidence="8">
    <location>
        <position position="86"/>
    </location>
    <ligand>
        <name>GTP</name>
        <dbReference type="ChEBI" id="CHEBI:37565"/>
    </ligand>
</feature>
<dbReference type="PANTHER" id="PTHR19136">
    <property type="entry name" value="MOLYBDENUM COFACTOR GUANYLYLTRANSFERASE"/>
    <property type="match status" value="1"/>
</dbReference>
<feature type="binding site" evidence="8">
    <location>
        <begin position="27"/>
        <end position="29"/>
    </location>
    <ligand>
        <name>GTP</name>
        <dbReference type="ChEBI" id="CHEBI:37565"/>
    </ligand>
</feature>
<keyword evidence="5 8" id="KW-0460">Magnesium</keyword>
<evidence type="ECO:0000256" key="8">
    <source>
        <dbReference type="HAMAP-Rule" id="MF_00316"/>
    </source>
</evidence>
<protein>
    <recommendedName>
        <fullName evidence="8">Molybdenum cofactor guanylyltransferase</fullName>
        <shortName evidence="8">MoCo guanylyltransferase</shortName>
        <ecNumber evidence="8">2.7.7.77</ecNumber>
    </recommendedName>
    <alternativeName>
        <fullName evidence="8">GTP:molybdopterin guanylyltransferase</fullName>
    </alternativeName>
    <alternativeName>
        <fullName evidence="8">Mo-MPT guanylyltransferase</fullName>
    </alternativeName>
    <alternativeName>
        <fullName evidence="8">Molybdopterin guanylyltransferase</fullName>
    </alternativeName>
    <alternativeName>
        <fullName evidence="8">Molybdopterin-guanine dinucleotide synthase</fullName>
        <shortName evidence="8">MGD synthase</shortName>
    </alternativeName>
</protein>
<dbReference type="GO" id="GO:0005737">
    <property type="term" value="C:cytoplasm"/>
    <property type="evidence" value="ECO:0007669"/>
    <property type="project" value="UniProtKB-SubCell"/>
</dbReference>
<keyword evidence="2 8" id="KW-0808">Transferase</keyword>
<dbReference type="InterPro" id="IPR025877">
    <property type="entry name" value="MobA-like_NTP_Trfase"/>
</dbReference>
<comment type="caution">
    <text evidence="10">The sequence shown here is derived from an EMBL/GenBank/DDBJ whole genome shotgun (WGS) entry which is preliminary data.</text>
</comment>
<dbReference type="AlphaFoldDB" id="A0A7V8FRG2"/>
<keyword evidence="10" id="KW-0548">Nucleotidyltransferase</keyword>
<dbReference type="CDD" id="cd02503">
    <property type="entry name" value="MobA"/>
    <property type="match status" value="1"/>
</dbReference>
<comment type="catalytic activity">
    <reaction evidence="8">
        <text>Mo-molybdopterin + GTP + H(+) = Mo-molybdopterin guanine dinucleotide + diphosphate</text>
        <dbReference type="Rhea" id="RHEA:34243"/>
        <dbReference type="ChEBI" id="CHEBI:15378"/>
        <dbReference type="ChEBI" id="CHEBI:33019"/>
        <dbReference type="ChEBI" id="CHEBI:37565"/>
        <dbReference type="ChEBI" id="CHEBI:71302"/>
        <dbReference type="ChEBI" id="CHEBI:71310"/>
        <dbReference type="EC" id="2.7.7.77"/>
    </reaction>
</comment>
<keyword evidence="6 8" id="KW-0342">GTP-binding</keyword>
<dbReference type="Pfam" id="PF12804">
    <property type="entry name" value="NTP_transf_3"/>
    <property type="match status" value="1"/>
</dbReference>
<comment type="subcellular location">
    <subcellularLocation>
        <location evidence="8">Cytoplasm</location>
    </subcellularLocation>
</comment>
<evidence type="ECO:0000256" key="6">
    <source>
        <dbReference type="ARBA" id="ARBA00023134"/>
    </source>
</evidence>
<name>A0A7V8FRG2_9BURK</name>
<evidence type="ECO:0000313" key="11">
    <source>
        <dbReference type="Proteomes" id="UP000461670"/>
    </source>
</evidence>
<evidence type="ECO:0000259" key="9">
    <source>
        <dbReference type="Pfam" id="PF12804"/>
    </source>
</evidence>
<comment type="caution">
    <text evidence="8">Lacks conserved residue(s) required for the propagation of feature annotation.</text>
</comment>
<dbReference type="GO" id="GO:0061603">
    <property type="term" value="F:molybdenum cofactor guanylyltransferase activity"/>
    <property type="evidence" value="ECO:0007669"/>
    <property type="project" value="UniProtKB-EC"/>
</dbReference>
<proteinExistence type="inferred from homology"/>
<evidence type="ECO:0000256" key="5">
    <source>
        <dbReference type="ARBA" id="ARBA00022842"/>
    </source>
</evidence>
<keyword evidence="3 8" id="KW-0479">Metal-binding</keyword>
<feature type="binding site" evidence="8">
    <location>
        <position position="126"/>
    </location>
    <ligand>
        <name>GTP</name>
        <dbReference type="ChEBI" id="CHEBI:37565"/>
    </ligand>
</feature>
<reference evidence="11" key="1">
    <citation type="journal article" date="2020" name="MBio">
        <title>Horizontal gene transfer to a defensive symbiont with a reduced genome amongst a multipartite beetle microbiome.</title>
        <authorList>
            <person name="Waterworth S.C."/>
            <person name="Florez L.V."/>
            <person name="Rees E.R."/>
            <person name="Hertweck C."/>
            <person name="Kaltenpoth M."/>
            <person name="Kwan J.C."/>
        </authorList>
    </citation>
    <scope>NUCLEOTIDE SEQUENCE [LARGE SCALE GENOMIC DNA]</scope>
</reference>
<sequence>MTFLPVSPPRTNPADGPICARVTGVVLAGGAGRRMGGVDKGLCLLDGQPLALRTLQRLQRQVGAIAISANRHHDIYAQWCARVWPDDDRATPAGPSANPVFDGPLAGVRIALARSQTPLVQLAACDTPFFPNDLVATLHAAMDDTLDAVIPATIDEQGRRWTHPTFALLRRSLLPSLEAFLASGERKFMLWLQAQRHTVCDLPDHAAFHNFNTPQDLADFERDVTPAARPPAPA</sequence>
<dbReference type="PANTHER" id="PTHR19136:SF81">
    <property type="entry name" value="MOLYBDENUM COFACTOR GUANYLYLTRANSFERASE"/>
    <property type="match status" value="1"/>
</dbReference>
<dbReference type="Gene3D" id="3.90.550.10">
    <property type="entry name" value="Spore Coat Polysaccharide Biosynthesis Protein SpsA, Chain A"/>
    <property type="match status" value="1"/>
</dbReference>
<dbReference type="GO" id="GO:1902758">
    <property type="term" value="P:bis(molybdopterin guanine dinucleotide)molybdenum biosynthetic process"/>
    <property type="evidence" value="ECO:0007669"/>
    <property type="project" value="TreeGrafter"/>
</dbReference>
<organism evidence="10 11">
    <name type="scientific">Paracidovorax wautersii</name>
    <dbReference type="NCBI Taxonomy" id="1177982"/>
    <lineage>
        <taxon>Bacteria</taxon>
        <taxon>Pseudomonadati</taxon>
        <taxon>Pseudomonadota</taxon>
        <taxon>Betaproteobacteria</taxon>
        <taxon>Burkholderiales</taxon>
        <taxon>Comamonadaceae</taxon>
        <taxon>Paracidovorax</taxon>
    </lineage>
</organism>
<dbReference type="HAMAP" id="MF_00316">
    <property type="entry name" value="MobA"/>
    <property type="match status" value="1"/>
</dbReference>